<dbReference type="OrthoDB" id="9797795at2"/>
<evidence type="ECO:0000313" key="4">
    <source>
        <dbReference type="Proteomes" id="UP000199513"/>
    </source>
</evidence>
<dbReference type="SUPFAM" id="SSF53756">
    <property type="entry name" value="UDP-Glycosyltransferase/glycogen phosphorylase"/>
    <property type="match status" value="1"/>
</dbReference>
<accession>A0A1I2GXB6</accession>
<sequence>MQKIILSRTDNIGDVVLTLPMAGAIKKQIPDSQVFFIGKAYTKPIVESSIFIDKFFDRAEVLQEPDLLRSIGATAIVHVFPDKAIANLAKKLKIPHRIGTSHRVFHWLTCNHLPNIGRKNSHLHEAQLNLKLLASLKLKSDYELSEIADLYGMSRIAPLDVTLAKLIHSHKFNLILHPKSKGSAREWYLKNYDSLIKSLDTNTFECFITGTETEGEKIRQEMPMIFERAKDLTGQLSLSQLISFINACDGLVACSTGPLHIAAALGKKAIGLFPPIRPMHPARWQAIGKKAQTLCIEKYCEDCRKNIECACIQSISPLQVKQALLVKINE</sequence>
<dbReference type="AlphaFoldDB" id="A0A1I2GXB6"/>
<keyword evidence="2 3" id="KW-0808">Transferase</keyword>
<proteinExistence type="predicted"/>
<evidence type="ECO:0000256" key="2">
    <source>
        <dbReference type="ARBA" id="ARBA00022679"/>
    </source>
</evidence>
<dbReference type="EMBL" id="FONY01000020">
    <property type="protein sequence ID" value="SFF21246.1"/>
    <property type="molecule type" value="Genomic_DNA"/>
</dbReference>
<dbReference type="GO" id="GO:0005829">
    <property type="term" value="C:cytosol"/>
    <property type="evidence" value="ECO:0007669"/>
    <property type="project" value="TreeGrafter"/>
</dbReference>
<dbReference type="Proteomes" id="UP000199513">
    <property type="component" value="Unassembled WGS sequence"/>
</dbReference>
<protein>
    <submittedName>
        <fullName evidence="3">ADP-heptose:LPS heptosyltransferase</fullName>
    </submittedName>
</protein>
<keyword evidence="4" id="KW-1185">Reference proteome</keyword>
<dbReference type="CDD" id="cd03789">
    <property type="entry name" value="GT9_LPS_heptosyltransferase"/>
    <property type="match status" value="1"/>
</dbReference>
<dbReference type="PANTHER" id="PTHR30160">
    <property type="entry name" value="TETRAACYLDISACCHARIDE 4'-KINASE-RELATED"/>
    <property type="match status" value="1"/>
</dbReference>
<dbReference type="STRING" id="1003.SAMN04488541_102045"/>
<evidence type="ECO:0000313" key="3">
    <source>
        <dbReference type="EMBL" id="SFF21246.1"/>
    </source>
</evidence>
<dbReference type="GO" id="GO:0008713">
    <property type="term" value="F:ADP-heptose-lipopolysaccharide heptosyltransferase activity"/>
    <property type="evidence" value="ECO:0007669"/>
    <property type="project" value="TreeGrafter"/>
</dbReference>
<dbReference type="GO" id="GO:0009244">
    <property type="term" value="P:lipopolysaccharide core region biosynthetic process"/>
    <property type="evidence" value="ECO:0007669"/>
    <property type="project" value="TreeGrafter"/>
</dbReference>
<dbReference type="InterPro" id="IPR051199">
    <property type="entry name" value="LPS_LOS_Heptosyltrfase"/>
</dbReference>
<organism evidence="3 4">
    <name type="scientific">Thermoflexibacter ruber</name>
    <dbReference type="NCBI Taxonomy" id="1003"/>
    <lineage>
        <taxon>Bacteria</taxon>
        <taxon>Pseudomonadati</taxon>
        <taxon>Bacteroidota</taxon>
        <taxon>Cytophagia</taxon>
        <taxon>Cytophagales</taxon>
        <taxon>Thermoflexibacteraceae</taxon>
        <taxon>Thermoflexibacter</taxon>
    </lineage>
</organism>
<reference evidence="3 4" key="1">
    <citation type="submission" date="2016-10" db="EMBL/GenBank/DDBJ databases">
        <authorList>
            <person name="de Groot N.N."/>
        </authorList>
    </citation>
    <scope>NUCLEOTIDE SEQUENCE [LARGE SCALE GENOMIC DNA]</scope>
    <source>
        <strain>GEY</strain>
        <strain evidence="4">DSM 9560</strain>
    </source>
</reference>
<dbReference type="PANTHER" id="PTHR30160:SF15">
    <property type="entry name" value="GLYCOSYLTRANSFERASE HI_0523-RELATED"/>
    <property type="match status" value="1"/>
</dbReference>
<gene>
    <name evidence="3" type="ORF">SAMN04488541_102045</name>
</gene>
<name>A0A1I2GXB6_9BACT</name>
<evidence type="ECO:0000256" key="1">
    <source>
        <dbReference type="ARBA" id="ARBA00022676"/>
    </source>
</evidence>
<keyword evidence="1" id="KW-0328">Glycosyltransferase</keyword>
<dbReference type="InterPro" id="IPR002201">
    <property type="entry name" value="Glyco_trans_9"/>
</dbReference>
<dbReference type="Pfam" id="PF01075">
    <property type="entry name" value="Glyco_transf_9"/>
    <property type="match status" value="1"/>
</dbReference>
<dbReference type="RefSeq" id="WP_091545601.1">
    <property type="nucleotide sequence ID" value="NZ_FONY01000020.1"/>
</dbReference>
<dbReference type="Gene3D" id="3.40.50.2000">
    <property type="entry name" value="Glycogen Phosphorylase B"/>
    <property type="match status" value="2"/>
</dbReference>